<dbReference type="OrthoDB" id="2608216at2759"/>
<feature type="non-terminal residue" evidence="2">
    <location>
        <position position="1"/>
    </location>
</feature>
<dbReference type="Proteomes" id="UP000800235">
    <property type="component" value="Unassembled WGS sequence"/>
</dbReference>
<dbReference type="Gene3D" id="3.40.50.300">
    <property type="entry name" value="P-loop containing nucleotide triphosphate hydrolases"/>
    <property type="match status" value="1"/>
</dbReference>
<dbReference type="InterPro" id="IPR027417">
    <property type="entry name" value="P-loop_NTPase"/>
</dbReference>
<feature type="domain" description="Helicase C-terminal" evidence="1">
    <location>
        <begin position="1"/>
        <end position="82"/>
    </location>
</feature>
<dbReference type="AlphaFoldDB" id="A0A9P4NDS4"/>
<reference evidence="2" key="1">
    <citation type="journal article" date="2020" name="Stud. Mycol.">
        <title>101 Dothideomycetes genomes: a test case for predicting lifestyles and emergence of pathogens.</title>
        <authorList>
            <person name="Haridas S."/>
            <person name="Albert R."/>
            <person name="Binder M."/>
            <person name="Bloem J."/>
            <person name="Labutti K."/>
            <person name="Salamov A."/>
            <person name="Andreopoulos B."/>
            <person name="Baker S."/>
            <person name="Barry K."/>
            <person name="Bills G."/>
            <person name="Bluhm B."/>
            <person name="Cannon C."/>
            <person name="Castanera R."/>
            <person name="Culley D."/>
            <person name="Daum C."/>
            <person name="Ezra D."/>
            <person name="Gonzalez J."/>
            <person name="Henrissat B."/>
            <person name="Kuo A."/>
            <person name="Liang C."/>
            <person name="Lipzen A."/>
            <person name="Lutzoni F."/>
            <person name="Magnuson J."/>
            <person name="Mondo S."/>
            <person name="Nolan M."/>
            <person name="Ohm R."/>
            <person name="Pangilinan J."/>
            <person name="Park H.-J."/>
            <person name="Ramirez L."/>
            <person name="Alfaro M."/>
            <person name="Sun H."/>
            <person name="Tritt A."/>
            <person name="Yoshinaga Y."/>
            <person name="Zwiers L.-H."/>
            <person name="Turgeon B."/>
            <person name="Goodwin S."/>
            <person name="Spatafora J."/>
            <person name="Crous P."/>
            <person name="Grigoriev I."/>
        </authorList>
    </citation>
    <scope>NUCLEOTIDE SEQUENCE</scope>
    <source>
        <strain evidence="2">CBS 130266</strain>
    </source>
</reference>
<proteinExistence type="predicted"/>
<keyword evidence="3" id="KW-1185">Reference proteome</keyword>
<protein>
    <recommendedName>
        <fullName evidence="1">Helicase C-terminal domain-containing protein</fullName>
    </recommendedName>
</protein>
<dbReference type="PROSITE" id="PS51194">
    <property type="entry name" value="HELICASE_CTER"/>
    <property type="match status" value="1"/>
</dbReference>
<name>A0A9P4NDS4_9PEZI</name>
<accession>A0A9P4NDS4</accession>
<organism evidence="2 3">
    <name type="scientific">Tothia fuscella</name>
    <dbReference type="NCBI Taxonomy" id="1048955"/>
    <lineage>
        <taxon>Eukaryota</taxon>
        <taxon>Fungi</taxon>
        <taxon>Dikarya</taxon>
        <taxon>Ascomycota</taxon>
        <taxon>Pezizomycotina</taxon>
        <taxon>Dothideomycetes</taxon>
        <taxon>Pleosporomycetidae</taxon>
        <taxon>Venturiales</taxon>
        <taxon>Cylindrosympodiaceae</taxon>
        <taxon>Tothia</taxon>
    </lineage>
</organism>
<gene>
    <name evidence="2" type="ORF">EJ08DRAFT_601248</name>
</gene>
<evidence type="ECO:0000313" key="3">
    <source>
        <dbReference type="Proteomes" id="UP000800235"/>
    </source>
</evidence>
<dbReference type="EMBL" id="MU007244">
    <property type="protein sequence ID" value="KAF2415369.1"/>
    <property type="molecule type" value="Genomic_DNA"/>
</dbReference>
<dbReference type="Pfam" id="PF00271">
    <property type="entry name" value="Helicase_C"/>
    <property type="match status" value="1"/>
</dbReference>
<sequence>GKVVVYYNLRKRVDRLVTLGLFECDRFYREIVDRKKLEVLEVFRTGKTRVVVATSALGIGVDIADIRLIIHADKLRDLLDYI</sequence>
<dbReference type="SUPFAM" id="SSF52540">
    <property type="entry name" value="P-loop containing nucleoside triphosphate hydrolases"/>
    <property type="match status" value="1"/>
</dbReference>
<evidence type="ECO:0000313" key="2">
    <source>
        <dbReference type="EMBL" id="KAF2415369.1"/>
    </source>
</evidence>
<dbReference type="InterPro" id="IPR001650">
    <property type="entry name" value="Helicase_C-like"/>
</dbReference>
<evidence type="ECO:0000259" key="1">
    <source>
        <dbReference type="PROSITE" id="PS51194"/>
    </source>
</evidence>
<comment type="caution">
    <text evidence="2">The sequence shown here is derived from an EMBL/GenBank/DDBJ whole genome shotgun (WGS) entry which is preliminary data.</text>
</comment>